<name>X0VVI1_9ZZZZ</name>
<sequence>GRATVIVIKAGFNATEDRYYPADMLKRDYGIFEGQKMYADHPTDDEDKARPERSIKDWVATLTEVKWDDTAEQVVGVAEIIESWMMLKLASLRDKEMLSEMGISINAKGHASKGKIDGKDTLVIEELTGARSVDFVTEPGAGGIVTLYESDRTRDIDLIELSTLKEKRPDLVKAIETDVRESITTEVKKLSEQEDKIKELETANETLTTERDGLQDKITEGEKAIAKAEAQAVIKEAVDKAELPQAAKDRILEANKDAETADGIAEAIQAEV</sequence>
<keyword evidence="1" id="KW-0175">Coiled coil</keyword>
<feature type="non-terminal residue" evidence="2">
    <location>
        <position position="1"/>
    </location>
</feature>
<proteinExistence type="predicted"/>
<dbReference type="EMBL" id="BARS01021518">
    <property type="protein sequence ID" value="GAG04521.1"/>
    <property type="molecule type" value="Genomic_DNA"/>
</dbReference>
<comment type="caution">
    <text evidence="2">The sequence shown here is derived from an EMBL/GenBank/DDBJ whole genome shotgun (WGS) entry which is preliminary data.</text>
</comment>
<evidence type="ECO:0000313" key="2">
    <source>
        <dbReference type="EMBL" id="GAG04521.1"/>
    </source>
</evidence>
<feature type="non-terminal residue" evidence="2">
    <location>
        <position position="272"/>
    </location>
</feature>
<gene>
    <name evidence="2" type="ORF">S01H1_34548</name>
</gene>
<protein>
    <submittedName>
        <fullName evidence="2">Uncharacterized protein</fullName>
    </submittedName>
</protein>
<dbReference type="AlphaFoldDB" id="X0VVI1"/>
<accession>X0VVI1</accession>
<reference evidence="2" key="1">
    <citation type="journal article" date="2014" name="Front. Microbiol.">
        <title>High frequency of phylogenetically diverse reductive dehalogenase-homologous genes in deep subseafloor sedimentary metagenomes.</title>
        <authorList>
            <person name="Kawai M."/>
            <person name="Futagami T."/>
            <person name="Toyoda A."/>
            <person name="Takaki Y."/>
            <person name="Nishi S."/>
            <person name="Hori S."/>
            <person name="Arai W."/>
            <person name="Tsubouchi T."/>
            <person name="Morono Y."/>
            <person name="Uchiyama I."/>
            <person name="Ito T."/>
            <person name="Fujiyama A."/>
            <person name="Inagaki F."/>
            <person name="Takami H."/>
        </authorList>
    </citation>
    <scope>NUCLEOTIDE SEQUENCE</scope>
    <source>
        <strain evidence="2">Expedition CK06-06</strain>
    </source>
</reference>
<evidence type="ECO:0000256" key="1">
    <source>
        <dbReference type="SAM" id="Coils"/>
    </source>
</evidence>
<organism evidence="2">
    <name type="scientific">marine sediment metagenome</name>
    <dbReference type="NCBI Taxonomy" id="412755"/>
    <lineage>
        <taxon>unclassified sequences</taxon>
        <taxon>metagenomes</taxon>
        <taxon>ecological metagenomes</taxon>
    </lineage>
</organism>
<feature type="coiled-coil region" evidence="1">
    <location>
        <begin position="183"/>
        <end position="231"/>
    </location>
</feature>